<organism evidence="1 2">
    <name type="scientific">Paraeggerthella hongkongensis</name>
    <dbReference type="NCBI Taxonomy" id="230658"/>
    <lineage>
        <taxon>Bacteria</taxon>
        <taxon>Bacillati</taxon>
        <taxon>Actinomycetota</taxon>
        <taxon>Coriobacteriia</taxon>
        <taxon>Eggerthellales</taxon>
        <taxon>Eggerthellaceae</taxon>
        <taxon>Paraeggerthella</taxon>
    </lineage>
</organism>
<evidence type="ECO:0000313" key="1">
    <source>
        <dbReference type="EMBL" id="RNL39102.1"/>
    </source>
</evidence>
<evidence type="ECO:0000313" key="2">
    <source>
        <dbReference type="Proteomes" id="UP000278632"/>
    </source>
</evidence>
<protein>
    <submittedName>
        <fullName evidence="1">Uncharacterized protein</fullName>
    </submittedName>
</protein>
<gene>
    <name evidence="1" type="ORF">DMP08_11265</name>
</gene>
<comment type="caution">
    <text evidence="1">The sequence shown here is derived from an EMBL/GenBank/DDBJ whole genome shotgun (WGS) entry which is preliminary data.</text>
</comment>
<dbReference type="AlphaFoldDB" id="A0A3N0AW45"/>
<reference evidence="2" key="1">
    <citation type="submission" date="2018-05" db="EMBL/GenBank/DDBJ databases">
        <title>Genome Sequencing of selected type strains of the family Eggerthellaceae.</title>
        <authorList>
            <person name="Danylec N."/>
            <person name="Stoll D.A."/>
            <person name="Doetsch A."/>
            <person name="Huch M."/>
        </authorList>
    </citation>
    <scope>NUCLEOTIDE SEQUENCE [LARGE SCALE GENOMIC DNA]</scope>
    <source>
        <strain evidence="2">DSM 16106</strain>
    </source>
</reference>
<dbReference type="EMBL" id="QICD01000034">
    <property type="protein sequence ID" value="RNL39102.1"/>
    <property type="molecule type" value="Genomic_DNA"/>
</dbReference>
<proteinExistence type="predicted"/>
<accession>A0A3N0AW45</accession>
<sequence>MTGVMVCRPFARELGGVGVEVDFGHAAFLRRRGRVKGALERLAECATRFVQHDGKVALAERVASASVPIQQYIERIL</sequence>
<keyword evidence="2" id="KW-1185">Reference proteome</keyword>
<dbReference type="Proteomes" id="UP000278632">
    <property type="component" value="Unassembled WGS sequence"/>
</dbReference>
<name>A0A3N0AW45_9ACTN</name>